<dbReference type="AlphaFoldDB" id="A0ABD3CI41"/>
<protein>
    <submittedName>
        <fullName evidence="1">Uncharacterized protein</fullName>
    </submittedName>
</protein>
<gene>
    <name evidence="1" type="ORF">CASFOL_028027</name>
</gene>
<sequence>MKEILQNSEKRASNEVRILSERVHRMQASLDTIQSTDEVRELLRGENKKTISTNLRIGCGKKAASGSAEMLFGILPSSEKNNTQGITGRL</sequence>
<organism evidence="1 2">
    <name type="scientific">Castilleja foliolosa</name>
    <dbReference type="NCBI Taxonomy" id="1961234"/>
    <lineage>
        <taxon>Eukaryota</taxon>
        <taxon>Viridiplantae</taxon>
        <taxon>Streptophyta</taxon>
        <taxon>Embryophyta</taxon>
        <taxon>Tracheophyta</taxon>
        <taxon>Spermatophyta</taxon>
        <taxon>Magnoliopsida</taxon>
        <taxon>eudicotyledons</taxon>
        <taxon>Gunneridae</taxon>
        <taxon>Pentapetalae</taxon>
        <taxon>asterids</taxon>
        <taxon>lamiids</taxon>
        <taxon>Lamiales</taxon>
        <taxon>Orobanchaceae</taxon>
        <taxon>Pedicularideae</taxon>
        <taxon>Castillejinae</taxon>
        <taxon>Castilleja</taxon>
    </lineage>
</organism>
<evidence type="ECO:0000313" key="2">
    <source>
        <dbReference type="Proteomes" id="UP001632038"/>
    </source>
</evidence>
<dbReference type="EMBL" id="JAVIJP010000036">
    <property type="protein sequence ID" value="KAL3628981.1"/>
    <property type="molecule type" value="Genomic_DNA"/>
</dbReference>
<dbReference type="Proteomes" id="UP001632038">
    <property type="component" value="Unassembled WGS sequence"/>
</dbReference>
<name>A0ABD3CI41_9LAMI</name>
<reference evidence="2" key="1">
    <citation type="journal article" date="2024" name="IScience">
        <title>Strigolactones Initiate the Formation of Haustorium-like Structures in Castilleja.</title>
        <authorList>
            <person name="Buerger M."/>
            <person name="Peterson D."/>
            <person name="Chory J."/>
        </authorList>
    </citation>
    <scope>NUCLEOTIDE SEQUENCE [LARGE SCALE GENOMIC DNA]</scope>
</reference>
<proteinExistence type="predicted"/>
<evidence type="ECO:0000313" key="1">
    <source>
        <dbReference type="EMBL" id="KAL3628981.1"/>
    </source>
</evidence>
<accession>A0ABD3CI41</accession>
<keyword evidence="2" id="KW-1185">Reference proteome</keyword>
<comment type="caution">
    <text evidence="1">The sequence shown here is derived from an EMBL/GenBank/DDBJ whole genome shotgun (WGS) entry which is preliminary data.</text>
</comment>